<organism evidence="1 2">
    <name type="scientific">Eumeta variegata</name>
    <name type="common">Bagworm moth</name>
    <name type="synonym">Eumeta japonica</name>
    <dbReference type="NCBI Taxonomy" id="151549"/>
    <lineage>
        <taxon>Eukaryota</taxon>
        <taxon>Metazoa</taxon>
        <taxon>Ecdysozoa</taxon>
        <taxon>Arthropoda</taxon>
        <taxon>Hexapoda</taxon>
        <taxon>Insecta</taxon>
        <taxon>Pterygota</taxon>
        <taxon>Neoptera</taxon>
        <taxon>Endopterygota</taxon>
        <taxon>Lepidoptera</taxon>
        <taxon>Glossata</taxon>
        <taxon>Ditrysia</taxon>
        <taxon>Tineoidea</taxon>
        <taxon>Psychidae</taxon>
        <taxon>Oiketicinae</taxon>
        <taxon>Eumeta</taxon>
    </lineage>
</organism>
<sequence length="76" mass="8567">MFEEAVACEGHLNAFELKNLWVYSNRWRIDEKFSTQIESEPRAPWLGEREGQAMLLAVAELASWPGSGRAASEIKG</sequence>
<protein>
    <submittedName>
        <fullName evidence="1">Uncharacterized protein</fullName>
    </submittedName>
</protein>
<reference evidence="1 2" key="1">
    <citation type="journal article" date="2019" name="Commun. Biol.">
        <title>The bagworm genome reveals a unique fibroin gene that provides high tensile strength.</title>
        <authorList>
            <person name="Kono N."/>
            <person name="Nakamura H."/>
            <person name="Ohtoshi R."/>
            <person name="Tomita M."/>
            <person name="Numata K."/>
            <person name="Arakawa K."/>
        </authorList>
    </citation>
    <scope>NUCLEOTIDE SEQUENCE [LARGE SCALE GENOMIC DNA]</scope>
</reference>
<keyword evidence="2" id="KW-1185">Reference proteome</keyword>
<dbReference type="AlphaFoldDB" id="A0A4C1XHZ9"/>
<accession>A0A4C1XHZ9</accession>
<evidence type="ECO:0000313" key="2">
    <source>
        <dbReference type="Proteomes" id="UP000299102"/>
    </source>
</evidence>
<comment type="caution">
    <text evidence="1">The sequence shown here is derived from an EMBL/GenBank/DDBJ whole genome shotgun (WGS) entry which is preliminary data.</text>
</comment>
<evidence type="ECO:0000313" key="1">
    <source>
        <dbReference type="EMBL" id="GBP62793.1"/>
    </source>
</evidence>
<name>A0A4C1XHZ9_EUMVA</name>
<gene>
    <name evidence="1" type="ORF">EVAR_50622_1</name>
</gene>
<proteinExistence type="predicted"/>
<dbReference type="Proteomes" id="UP000299102">
    <property type="component" value="Unassembled WGS sequence"/>
</dbReference>
<dbReference type="EMBL" id="BGZK01000850">
    <property type="protein sequence ID" value="GBP62793.1"/>
    <property type="molecule type" value="Genomic_DNA"/>
</dbReference>